<comment type="caution">
    <text evidence="2">The sequence shown here is derived from an EMBL/GenBank/DDBJ whole genome shotgun (WGS) entry which is preliminary data.</text>
</comment>
<dbReference type="InParanoid" id="Q7RQX3"/>
<evidence type="ECO:0000259" key="1">
    <source>
        <dbReference type="Pfam" id="PF16092"/>
    </source>
</evidence>
<dbReference type="Proteomes" id="UP000008553">
    <property type="component" value="Unassembled WGS sequence"/>
</dbReference>
<evidence type="ECO:0000313" key="3">
    <source>
        <dbReference type="Proteomes" id="UP000008553"/>
    </source>
</evidence>
<organism evidence="2 3">
    <name type="scientific">Plasmodium yoelii yoelii</name>
    <dbReference type="NCBI Taxonomy" id="73239"/>
    <lineage>
        <taxon>Eukaryota</taxon>
        <taxon>Sar</taxon>
        <taxon>Alveolata</taxon>
        <taxon>Apicomplexa</taxon>
        <taxon>Aconoidasida</taxon>
        <taxon>Haemosporida</taxon>
        <taxon>Plasmodiidae</taxon>
        <taxon>Plasmodium</taxon>
        <taxon>Plasmodium (Vinckeia)</taxon>
    </lineage>
</organism>
<dbReference type="InterPro" id="IPR038884">
    <property type="entry name" value="CFAP61"/>
</dbReference>
<dbReference type="InterPro" id="IPR032151">
    <property type="entry name" value="CFAP61_N"/>
</dbReference>
<dbReference type="STRING" id="73239.Q7RQX3"/>
<dbReference type="Pfam" id="PF16092">
    <property type="entry name" value="CFAP61_N"/>
    <property type="match status" value="1"/>
</dbReference>
<dbReference type="PaxDb" id="73239-Q7RQX3"/>
<evidence type="ECO:0000313" key="2">
    <source>
        <dbReference type="EMBL" id="EAA19608.1"/>
    </source>
</evidence>
<protein>
    <recommendedName>
        <fullName evidence="1">Cilia- and flagella-associated protein 61 N-terminal domain-containing protein</fullName>
    </recommendedName>
</protein>
<proteinExistence type="predicted"/>
<sequence length="330" mass="39770">MLLKEKWGGEINKHLLYSLNDIDTRIETREDNKNKESYLLENKENLNNHFYELNYSNIFNTIQYSSVCISIFINENETKDNIIGIVSIDYDLLPNFEDVENESYCSDNKIENINYFVNELNLDDLYYYLSLYIKKYNIVSNLNNNNTLIINLIITDNTNYYYYDDLFFYLFNEFEDISFILFFLKNENNIEKIDILKKGILIDLDSLTYDNVKNISRSNLKYNKIFLINKNMFVNKIYIRSTTSSDIYDLHELFKKYVYQPEYKPNNYLMYDIIENKTENDILISILNSREKIIGFVWLKKNIDINILTYILQYPHNWCVYVLEMRSRQA</sequence>
<feature type="domain" description="Cilia- and flagella-associated protein 61 N-terminal" evidence="1">
    <location>
        <begin position="133"/>
        <end position="309"/>
    </location>
</feature>
<reference evidence="2 3" key="1">
    <citation type="journal article" date="2002" name="Nature">
        <title>Genome sequence and comparative analysis of the model rodent malaria parasite Plasmodium yoelii yoelii.</title>
        <authorList>
            <person name="Carlton J.M."/>
            <person name="Angiuoli S.V."/>
            <person name="Suh B.B."/>
            <person name="Kooij T.W."/>
            <person name="Pertea M."/>
            <person name="Silva J.C."/>
            <person name="Ermolaeva M.D."/>
            <person name="Allen J.E."/>
            <person name="Selengut J.D."/>
            <person name="Koo H.L."/>
            <person name="Peterson J.D."/>
            <person name="Pop M."/>
            <person name="Kosack D.S."/>
            <person name="Shumway M.F."/>
            <person name="Bidwell S.L."/>
            <person name="Shallom S.J."/>
            <person name="van Aken S.E."/>
            <person name="Riedmuller S.B."/>
            <person name="Feldblyum T.V."/>
            <person name="Cho J.K."/>
            <person name="Quackenbush J."/>
            <person name="Sedegah M."/>
            <person name="Shoaibi A."/>
            <person name="Cummings L.M."/>
            <person name="Florens L."/>
            <person name="Yates J.R."/>
            <person name="Raine J.D."/>
            <person name="Sinden R.E."/>
            <person name="Harris M.A."/>
            <person name="Cunningham D.A."/>
            <person name="Preiser P.R."/>
            <person name="Bergman L.W."/>
            <person name="Vaidya A.B."/>
            <person name="van Lin L.H."/>
            <person name="Janse C.J."/>
            <person name="Waters A.P."/>
            <person name="Smith H.O."/>
            <person name="White O.R."/>
            <person name="Salzberg S.L."/>
            <person name="Venter J.C."/>
            <person name="Fraser C.M."/>
            <person name="Hoffman S.L."/>
            <person name="Gardner M.J."/>
            <person name="Carucci D.J."/>
        </authorList>
    </citation>
    <scope>NUCLEOTIDE SEQUENCE [LARGE SCALE GENOMIC DNA]</scope>
    <source>
        <strain evidence="2 3">17XNL</strain>
    </source>
</reference>
<gene>
    <name evidence="2" type="ORF">PY00966</name>
</gene>
<dbReference type="PANTHER" id="PTHR21178:SF8">
    <property type="entry name" value="CILIA- AND FLAGELLA-ASSOCIATED PROTEIN 61"/>
    <property type="match status" value="1"/>
</dbReference>
<dbReference type="AlphaFoldDB" id="Q7RQX3"/>
<keyword evidence="3" id="KW-1185">Reference proteome</keyword>
<dbReference type="PANTHER" id="PTHR21178">
    <property type="entry name" value="CILIA- AND FLAGELLA-ASSOCIATED PROTEIN 61"/>
    <property type="match status" value="1"/>
</dbReference>
<name>Q7RQX3_PLAYO</name>
<dbReference type="EMBL" id="AABL01000260">
    <property type="protein sequence ID" value="EAA19608.1"/>
    <property type="molecule type" value="Genomic_DNA"/>
</dbReference>
<accession>Q7RQX3</accession>